<name>A0A0F4YXS9_RASE3</name>
<keyword evidence="2" id="KW-0808">Transferase</keyword>
<dbReference type="CDD" id="cd02440">
    <property type="entry name" value="AdoMet_MTases"/>
    <property type="match status" value="1"/>
</dbReference>
<evidence type="ECO:0000256" key="1">
    <source>
        <dbReference type="SAM" id="MobiDB-lite"/>
    </source>
</evidence>
<organism evidence="2 3">
    <name type="scientific">Rasamsonia emersonii (strain ATCC 16479 / CBS 393.64 / IMI 116815)</name>
    <dbReference type="NCBI Taxonomy" id="1408163"/>
    <lineage>
        <taxon>Eukaryota</taxon>
        <taxon>Fungi</taxon>
        <taxon>Dikarya</taxon>
        <taxon>Ascomycota</taxon>
        <taxon>Pezizomycotina</taxon>
        <taxon>Eurotiomycetes</taxon>
        <taxon>Eurotiomycetidae</taxon>
        <taxon>Eurotiales</taxon>
        <taxon>Trichocomaceae</taxon>
        <taxon>Rasamsonia</taxon>
    </lineage>
</organism>
<evidence type="ECO:0000313" key="2">
    <source>
        <dbReference type="EMBL" id="KKA22895.1"/>
    </source>
</evidence>
<comment type="caution">
    <text evidence="2">The sequence shown here is derived from an EMBL/GenBank/DDBJ whole genome shotgun (WGS) entry which is preliminary data.</text>
</comment>
<dbReference type="OrthoDB" id="2013972at2759"/>
<dbReference type="Gene3D" id="3.40.50.150">
    <property type="entry name" value="Vaccinia Virus protein VP39"/>
    <property type="match status" value="1"/>
</dbReference>
<dbReference type="SUPFAM" id="SSF53335">
    <property type="entry name" value="S-adenosyl-L-methionine-dependent methyltransferases"/>
    <property type="match status" value="1"/>
</dbReference>
<dbReference type="PANTHER" id="PTHR43591">
    <property type="entry name" value="METHYLTRANSFERASE"/>
    <property type="match status" value="1"/>
</dbReference>
<dbReference type="RefSeq" id="XP_013329507.1">
    <property type="nucleotide sequence ID" value="XM_013474053.1"/>
</dbReference>
<dbReference type="GeneID" id="25315411"/>
<dbReference type="Pfam" id="PF13489">
    <property type="entry name" value="Methyltransf_23"/>
    <property type="match status" value="1"/>
</dbReference>
<feature type="region of interest" description="Disordered" evidence="1">
    <location>
        <begin position="1"/>
        <end position="39"/>
    </location>
</feature>
<dbReference type="PANTHER" id="PTHR43591:SF10">
    <property type="entry name" value="ABC TRANSMEMBRANE TYPE-1 DOMAIN-CONTAINING PROTEIN-RELATED"/>
    <property type="match status" value="1"/>
</dbReference>
<dbReference type="InterPro" id="IPR029063">
    <property type="entry name" value="SAM-dependent_MTases_sf"/>
</dbReference>
<dbReference type="GO" id="GO:0032259">
    <property type="term" value="P:methylation"/>
    <property type="evidence" value="ECO:0007669"/>
    <property type="project" value="UniProtKB-KW"/>
</dbReference>
<accession>A0A0F4YXS9</accession>
<keyword evidence="3" id="KW-1185">Reference proteome</keyword>
<proteinExistence type="predicted"/>
<dbReference type="Proteomes" id="UP000053958">
    <property type="component" value="Unassembled WGS sequence"/>
</dbReference>
<gene>
    <name evidence="2" type="ORF">T310_3061</name>
</gene>
<evidence type="ECO:0000313" key="3">
    <source>
        <dbReference type="Proteomes" id="UP000053958"/>
    </source>
</evidence>
<dbReference type="EMBL" id="LASV01000119">
    <property type="protein sequence ID" value="KKA22895.1"/>
    <property type="molecule type" value="Genomic_DNA"/>
</dbReference>
<protein>
    <submittedName>
        <fullName evidence="2">TAM domain methyltransferase</fullName>
    </submittedName>
</protein>
<dbReference type="GO" id="GO:0008168">
    <property type="term" value="F:methyltransferase activity"/>
    <property type="evidence" value="ECO:0007669"/>
    <property type="project" value="UniProtKB-KW"/>
</dbReference>
<dbReference type="STRING" id="1408163.A0A0F4YXS9"/>
<reference evidence="2 3" key="1">
    <citation type="submission" date="2015-04" db="EMBL/GenBank/DDBJ databases">
        <authorList>
            <person name="Heijne W.H."/>
            <person name="Fedorova N.D."/>
            <person name="Nierman W.C."/>
            <person name="Vollebregt A.W."/>
            <person name="Zhao Z."/>
            <person name="Wu L."/>
            <person name="Kumar M."/>
            <person name="Stam H."/>
            <person name="van den Berg M.A."/>
            <person name="Pel H.J."/>
        </authorList>
    </citation>
    <scope>NUCLEOTIDE SEQUENCE [LARGE SCALE GENOMIC DNA]</scope>
    <source>
        <strain evidence="2 3">CBS 393.64</strain>
    </source>
</reference>
<keyword evidence="2" id="KW-0489">Methyltransferase</keyword>
<sequence>MANLPSAQGMNIEIDDDTDWTDDDSVFGGSPKPLSSAENGRRYQAYRQGEYVLPNDEGEQAHMSLDHYIQQLVLGGTIFCAPISPNPRRILDLGTGTGLWAIDMAKNRLESDSACVVLRQENLFMVPPNCQLELDDFESQWCFSKPFDFIHGRSLAGSITDHDRFLRQCLDNLAPGGLLELCDFSVWPYADDDTIHKAKHSLEWVKRLDEASSKFGKRMNVAQHYKGWLSQAGFVNVKEDVYKAPVAPWPKDPKLKELGRHVQTTVLEAPDAYSPGAALPRAGVESGTHRGVAGRVPTGDFRPDASYLHEIVLCVWSEAGDELNRQTMSDDVI</sequence>
<feature type="compositionally biased region" description="Acidic residues" evidence="1">
    <location>
        <begin position="13"/>
        <end position="25"/>
    </location>
</feature>
<dbReference type="AlphaFoldDB" id="A0A0F4YXS9"/>